<feature type="signal peptide" evidence="1">
    <location>
        <begin position="1"/>
        <end position="24"/>
    </location>
</feature>
<evidence type="ECO:0000313" key="2">
    <source>
        <dbReference type="Proteomes" id="UP000095287"/>
    </source>
</evidence>
<sequence length="116" mass="13001">MWLLLDHLLLLLPLIDVFPRQVDTQVHLAHSSHAFPQSHTFFLDARLGNHGTFRVALFGGASDQRTFVRPNGNALSSSTSVIAPPLSCQQLQDDTERSFCPLEHISADRRRLDSIL</sequence>
<evidence type="ECO:0000256" key="1">
    <source>
        <dbReference type="SAM" id="SignalP"/>
    </source>
</evidence>
<proteinExistence type="predicted"/>
<evidence type="ECO:0000313" key="3">
    <source>
        <dbReference type="WBParaSite" id="L893_g32952.t1"/>
    </source>
</evidence>
<protein>
    <submittedName>
        <fullName evidence="3">Secreted protein</fullName>
    </submittedName>
</protein>
<organism evidence="2 3">
    <name type="scientific">Steinernema glaseri</name>
    <dbReference type="NCBI Taxonomy" id="37863"/>
    <lineage>
        <taxon>Eukaryota</taxon>
        <taxon>Metazoa</taxon>
        <taxon>Ecdysozoa</taxon>
        <taxon>Nematoda</taxon>
        <taxon>Chromadorea</taxon>
        <taxon>Rhabditida</taxon>
        <taxon>Tylenchina</taxon>
        <taxon>Panagrolaimomorpha</taxon>
        <taxon>Strongyloidoidea</taxon>
        <taxon>Steinernematidae</taxon>
        <taxon>Steinernema</taxon>
    </lineage>
</organism>
<dbReference type="WBParaSite" id="L893_g32952.t1">
    <property type="protein sequence ID" value="L893_g32952.t1"/>
    <property type="gene ID" value="L893_g32952"/>
</dbReference>
<reference evidence="3" key="1">
    <citation type="submission" date="2016-11" db="UniProtKB">
        <authorList>
            <consortium name="WormBaseParasite"/>
        </authorList>
    </citation>
    <scope>IDENTIFICATION</scope>
</reference>
<keyword evidence="2" id="KW-1185">Reference proteome</keyword>
<dbReference type="AlphaFoldDB" id="A0A1I8A534"/>
<name>A0A1I8A534_9BILA</name>
<feature type="chain" id="PRO_5009314297" evidence="1">
    <location>
        <begin position="25"/>
        <end position="116"/>
    </location>
</feature>
<accession>A0A1I8A534</accession>
<keyword evidence="1" id="KW-0732">Signal</keyword>
<dbReference type="Proteomes" id="UP000095287">
    <property type="component" value="Unplaced"/>
</dbReference>